<evidence type="ECO:0000256" key="2">
    <source>
        <dbReference type="RuleBase" id="RU102079"/>
    </source>
</evidence>
<dbReference type="PROSITE" id="PS51304">
    <property type="entry name" value="GALECTIN"/>
    <property type="match status" value="2"/>
</dbReference>
<reference evidence="5" key="1">
    <citation type="submission" date="2022-10" db="EMBL/GenBank/DDBJ databases">
        <title>Genome assembly of Pristionchus species.</title>
        <authorList>
            <person name="Yoshida K."/>
            <person name="Sommer R.J."/>
        </authorList>
    </citation>
    <scope>NUCLEOTIDE SEQUENCE [LARGE SCALE GENOMIC DNA]</scope>
    <source>
        <strain evidence="5">RS5460</strain>
    </source>
</reference>
<sequence length="293" mass="33833">LGSILLTVAYASHVEIANGPQATYSIPLSKFTVGDTVAFTARYLPFPLDTDNTVFDIDLSSNGTHGEFHCTNTDGLLRMDAWDGHWLYDYEEAVSGVQEGDIFKCRIRVNDTGFEIRFNDRFTHFYRNRIPSRQVYSYLYLTHSIALFKYRIQREFHAPLYAEYKELKFGNYIFINGIARGDFGILLRTVDSTLIERMEVKMNQSKIVRAQEVDRGYVIENRSKVPTTPFSLEKEVEFEIVIANKKYALEYYVNGDLLNSEMMHALPKEAEHLLHLQIEGEVDLFEVSYKTGK</sequence>
<proteinExistence type="predicted"/>
<evidence type="ECO:0000259" key="3">
    <source>
        <dbReference type="PROSITE" id="PS51304"/>
    </source>
</evidence>
<dbReference type="InterPro" id="IPR001079">
    <property type="entry name" value="Galectin_CRD"/>
</dbReference>
<feature type="non-terminal residue" evidence="4">
    <location>
        <position position="1"/>
    </location>
</feature>
<dbReference type="Pfam" id="PF00337">
    <property type="entry name" value="Gal-bind_lectin"/>
    <property type="match status" value="2"/>
</dbReference>
<evidence type="ECO:0000313" key="4">
    <source>
        <dbReference type="EMBL" id="GMR29845.1"/>
    </source>
</evidence>
<dbReference type="Gene3D" id="2.60.120.200">
    <property type="match status" value="2"/>
</dbReference>
<organism evidence="4 5">
    <name type="scientific">Pristionchus mayeri</name>
    <dbReference type="NCBI Taxonomy" id="1317129"/>
    <lineage>
        <taxon>Eukaryota</taxon>
        <taxon>Metazoa</taxon>
        <taxon>Ecdysozoa</taxon>
        <taxon>Nematoda</taxon>
        <taxon>Chromadorea</taxon>
        <taxon>Rhabditida</taxon>
        <taxon>Rhabditina</taxon>
        <taxon>Diplogasteromorpha</taxon>
        <taxon>Diplogasteroidea</taxon>
        <taxon>Neodiplogasteridae</taxon>
        <taxon>Pristionchus</taxon>
    </lineage>
</organism>
<accession>A0AAN4Z233</accession>
<dbReference type="InterPro" id="IPR013320">
    <property type="entry name" value="ConA-like_dom_sf"/>
</dbReference>
<dbReference type="AlphaFoldDB" id="A0AAN4Z233"/>
<dbReference type="SUPFAM" id="SSF49899">
    <property type="entry name" value="Concanavalin A-like lectins/glucanases"/>
    <property type="match status" value="1"/>
</dbReference>
<keyword evidence="1 2" id="KW-0430">Lectin</keyword>
<feature type="domain" description="Galectin" evidence="3">
    <location>
        <begin position="23"/>
        <end position="151"/>
    </location>
</feature>
<name>A0AAN4Z233_9BILA</name>
<protein>
    <recommendedName>
        <fullName evidence="2">Galectin</fullName>
    </recommendedName>
</protein>
<dbReference type="EMBL" id="BTRK01000001">
    <property type="protein sequence ID" value="GMR29845.1"/>
    <property type="molecule type" value="Genomic_DNA"/>
</dbReference>
<dbReference type="Proteomes" id="UP001328107">
    <property type="component" value="Unassembled WGS sequence"/>
</dbReference>
<feature type="domain" description="Galectin" evidence="3">
    <location>
        <begin position="159"/>
        <end position="290"/>
    </location>
</feature>
<evidence type="ECO:0000256" key="1">
    <source>
        <dbReference type="ARBA" id="ARBA00022734"/>
    </source>
</evidence>
<keyword evidence="5" id="KW-1185">Reference proteome</keyword>
<dbReference type="GO" id="GO:0030246">
    <property type="term" value="F:carbohydrate binding"/>
    <property type="evidence" value="ECO:0007669"/>
    <property type="project" value="UniProtKB-UniRule"/>
</dbReference>
<comment type="caution">
    <text evidence="4">The sequence shown here is derived from an EMBL/GenBank/DDBJ whole genome shotgun (WGS) entry which is preliminary data.</text>
</comment>
<gene>
    <name evidence="4" type="ORF">PMAYCL1PPCAC_00040</name>
</gene>
<evidence type="ECO:0000313" key="5">
    <source>
        <dbReference type="Proteomes" id="UP001328107"/>
    </source>
</evidence>